<dbReference type="EMBL" id="JBHLVO010000019">
    <property type="protein sequence ID" value="MFC0273334.1"/>
    <property type="molecule type" value="Genomic_DNA"/>
</dbReference>
<evidence type="ECO:0000313" key="2">
    <source>
        <dbReference type="EMBL" id="MFC0273334.1"/>
    </source>
</evidence>
<reference evidence="2 3" key="1">
    <citation type="submission" date="2024-09" db="EMBL/GenBank/DDBJ databases">
        <authorList>
            <person name="Sun Q."/>
            <person name="Mori K."/>
        </authorList>
    </citation>
    <scope>NUCLEOTIDE SEQUENCE [LARGE SCALE GENOMIC DNA]</scope>
    <source>
        <strain evidence="2 3">CCM 7228</strain>
    </source>
</reference>
<evidence type="ECO:0000256" key="1">
    <source>
        <dbReference type="SAM" id="MobiDB-lite"/>
    </source>
</evidence>
<proteinExistence type="predicted"/>
<comment type="caution">
    <text evidence="2">The sequence shown here is derived from an EMBL/GenBank/DDBJ whole genome shotgun (WGS) entry which is preliminary data.</text>
</comment>
<feature type="region of interest" description="Disordered" evidence="1">
    <location>
        <begin position="56"/>
        <end position="106"/>
    </location>
</feature>
<gene>
    <name evidence="2" type="ORF">ACFFIX_18175</name>
</gene>
<sequence>MFNLNNLYYYPKRFVSVISELSLEGVTAQKKERFSLSDNAGEKVFIGAKRMVGKAYKNNQNKKRQEEFQSSRDGASRKSFFNGAAVSGERSEHRKAVGENTPQRIG</sequence>
<organism evidence="2 3">
    <name type="scientific">Metabacillus herbersteinensis</name>
    <dbReference type="NCBI Taxonomy" id="283816"/>
    <lineage>
        <taxon>Bacteria</taxon>
        <taxon>Bacillati</taxon>
        <taxon>Bacillota</taxon>
        <taxon>Bacilli</taxon>
        <taxon>Bacillales</taxon>
        <taxon>Bacillaceae</taxon>
        <taxon>Metabacillus</taxon>
    </lineage>
</organism>
<dbReference type="Proteomes" id="UP001589854">
    <property type="component" value="Unassembled WGS sequence"/>
</dbReference>
<protein>
    <submittedName>
        <fullName evidence="2">Uncharacterized protein</fullName>
    </submittedName>
</protein>
<keyword evidence="3" id="KW-1185">Reference proteome</keyword>
<evidence type="ECO:0000313" key="3">
    <source>
        <dbReference type="Proteomes" id="UP001589854"/>
    </source>
</evidence>
<feature type="compositionally biased region" description="Basic and acidic residues" evidence="1">
    <location>
        <begin position="63"/>
        <end position="76"/>
    </location>
</feature>
<name>A0ABV6GI35_9BACI</name>
<accession>A0ABV6GI35</accession>